<dbReference type="Proteomes" id="UP001360560">
    <property type="component" value="Unassembled WGS sequence"/>
</dbReference>
<sequence>MHQGDPAYYEYQMKENYSGNFLEGSSDLKKLRAFLGLRYLMMSGSGVCNGEVFDCKSGVGAAARFNYYTNKLTFYRSSDNNFSRRSKIVTISL</sequence>
<gene>
    <name evidence="1" type="ORF">DASC09_030170</name>
</gene>
<organism evidence="1 2">
    <name type="scientific">Saccharomycopsis crataegensis</name>
    <dbReference type="NCBI Taxonomy" id="43959"/>
    <lineage>
        <taxon>Eukaryota</taxon>
        <taxon>Fungi</taxon>
        <taxon>Dikarya</taxon>
        <taxon>Ascomycota</taxon>
        <taxon>Saccharomycotina</taxon>
        <taxon>Saccharomycetes</taxon>
        <taxon>Saccharomycopsidaceae</taxon>
        <taxon>Saccharomycopsis</taxon>
    </lineage>
</organism>
<evidence type="ECO:0000313" key="1">
    <source>
        <dbReference type="EMBL" id="GMM35692.1"/>
    </source>
</evidence>
<evidence type="ECO:0000313" key="2">
    <source>
        <dbReference type="Proteomes" id="UP001360560"/>
    </source>
</evidence>
<accession>A0AAV5QMD0</accession>
<name>A0AAV5QMD0_9ASCO</name>
<protein>
    <submittedName>
        <fullName evidence="1">Uncharacterized protein</fullName>
    </submittedName>
</protein>
<reference evidence="1 2" key="1">
    <citation type="journal article" date="2023" name="Elife">
        <title>Identification of key yeast species and microbe-microbe interactions impacting larval growth of Drosophila in the wild.</title>
        <authorList>
            <person name="Mure A."/>
            <person name="Sugiura Y."/>
            <person name="Maeda R."/>
            <person name="Honda K."/>
            <person name="Sakurai N."/>
            <person name="Takahashi Y."/>
            <person name="Watada M."/>
            <person name="Katoh T."/>
            <person name="Gotoh A."/>
            <person name="Gotoh Y."/>
            <person name="Taniguchi I."/>
            <person name="Nakamura K."/>
            <person name="Hayashi T."/>
            <person name="Katayama T."/>
            <person name="Uemura T."/>
            <person name="Hattori Y."/>
        </authorList>
    </citation>
    <scope>NUCLEOTIDE SEQUENCE [LARGE SCALE GENOMIC DNA]</scope>
    <source>
        <strain evidence="1 2">SC-9</strain>
    </source>
</reference>
<dbReference type="RefSeq" id="XP_064852692.1">
    <property type="nucleotide sequence ID" value="XM_064996620.1"/>
</dbReference>
<dbReference type="AlphaFoldDB" id="A0AAV5QMD0"/>
<dbReference type="EMBL" id="BTFZ01000010">
    <property type="protein sequence ID" value="GMM35692.1"/>
    <property type="molecule type" value="Genomic_DNA"/>
</dbReference>
<comment type="caution">
    <text evidence="1">The sequence shown here is derived from an EMBL/GenBank/DDBJ whole genome shotgun (WGS) entry which is preliminary data.</text>
</comment>
<dbReference type="GeneID" id="90073671"/>
<proteinExistence type="predicted"/>
<keyword evidence="2" id="KW-1185">Reference proteome</keyword>